<feature type="region of interest" description="Disordered" evidence="1">
    <location>
        <begin position="7"/>
        <end position="57"/>
    </location>
</feature>
<organism evidence="2 3">
    <name type="scientific">Paracoccidioides brasiliensis (strain Pb18)</name>
    <dbReference type="NCBI Taxonomy" id="502780"/>
    <lineage>
        <taxon>Eukaryota</taxon>
        <taxon>Fungi</taxon>
        <taxon>Dikarya</taxon>
        <taxon>Ascomycota</taxon>
        <taxon>Pezizomycotina</taxon>
        <taxon>Eurotiomycetes</taxon>
        <taxon>Eurotiomycetidae</taxon>
        <taxon>Onygenales</taxon>
        <taxon>Ajellomycetaceae</taxon>
        <taxon>Paracoccidioides</taxon>
    </lineage>
</organism>
<proteinExistence type="predicted"/>
<dbReference type="HOGENOM" id="CLU_2038760_0_0_1"/>
<reference evidence="2 3" key="1">
    <citation type="journal article" date="2011" name="PLoS Genet.">
        <title>Comparative genomic analysis of human fungal pathogens causing paracoccidioidomycosis.</title>
        <authorList>
            <person name="Desjardins C.A."/>
            <person name="Champion M.D."/>
            <person name="Holder J.W."/>
            <person name="Muszewska A."/>
            <person name="Goldberg J."/>
            <person name="Bailao A.M."/>
            <person name="Brigido M.M."/>
            <person name="Ferreira M.E."/>
            <person name="Garcia A.M."/>
            <person name="Grynberg M."/>
            <person name="Gujja S."/>
            <person name="Heiman D.I."/>
            <person name="Henn M.R."/>
            <person name="Kodira C.D."/>
            <person name="Leon-Narvaez H."/>
            <person name="Longo L.V."/>
            <person name="Ma L.J."/>
            <person name="Malavazi I."/>
            <person name="Matsuo A.L."/>
            <person name="Morais F.V."/>
            <person name="Pereira M."/>
            <person name="Rodriguez-Brito S."/>
            <person name="Sakthikumar S."/>
            <person name="Salem-Izacc S.M."/>
            <person name="Sykes S.M."/>
            <person name="Teixeira M.M."/>
            <person name="Vallejo M.C."/>
            <person name="Walter M.E."/>
            <person name="Yandava C."/>
            <person name="Young S."/>
            <person name="Zeng Q."/>
            <person name="Zucker J."/>
            <person name="Felipe M.S."/>
            <person name="Goldman G.H."/>
            <person name="Haas B.J."/>
            <person name="McEwen J.G."/>
            <person name="Nino-Vega G."/>
            <person name="Puccia R."/>
            <person name="San-Blas G."/>
            <person name="Soares C.M."/>
            <person name="Birren B.W."/>
            <person name="Cuomo C.A."/>
        </authorList>
    </citation>
    <scope>NUCLEOTIDE SEQUENCE [LARGE SCALE GENOMIC DNA]</scope>
    <source>
        <strain evidence="2 3">Pb18</strain>
    </source>
</reference>
<gene>
    <name evidence="2" type="ORF">PADG_11174</name>
</gene>
<keyword evidence="3" id="KW-1185">Reference proteome</keyword>
<feature type="compositionally biased region" description="Basic and acidic residues" evidence="1">
    <location>
        <begin position="11"/>
        <end position="38"/>
    </location>
</feature>
<evidence type="ECO:0000256" key="1">
    <source>
        <dbReference type="SAM" id="MobiDB-lite"/>
    </source>
</evidence>
<protein>
    <submittedName>
        <fullName evidence="2">Uncharacterized protein</fullName>
    </submittedName>
</protein>
<name>A0A0A0HXE9_PARBD</name>
<dbReference type="EMBL" id="KN275957">
    <property type="protein sequence ID" value="KGM92716.1"/>
    <property type="molecule type" value="Genomic_DNA"/>
</dbReference>
<dbReference type="Proteomes" id="UP000001628">
    <property type="component" value="Unassembled WGS sequence"/>
</dbReference>
<accession>A0A0A0HXE9</accession>
<dbReference type="AlphaFoldDB" id="A0A0A0HXE9"/>
<sequence length="121" mass="13287">MECCKYISPRGNDRVRRGGEGEREKGSGMEGGRERKWVAPDAGFKGGGGGQTRAARRNRLPGCGDKYREGTWAEGLRGVGEWWELGEKKTRSRIQDVAAIFHPAILSVILPNDGTTAVERN</sequence>
<dbReference type="InParanoid" id="A0A0A0HXE9"/>
<dbReference type="VEuPathDB" id="FungiDB:PADG_11174"/>
<evidence type="ECO:0000313" key="2">
    <source>
        <dbReference type="EMBL" id="KGM92716.1"/>
    </source>
</evidence>
<dbReference type="GeneID" id="22587071"/>
<dbReference type="RefSeq" id="XP_010756769.1">
    <property type="nucleotide sequence ID" value="XM_010758467.1"/>
</dbReference>
<evidence type="ECO:0000313" key="3">
    <source>
        <dbReference type="Proteomes" id="UP000001628"/>
    </source>
</evidence>
<dbReference type="KEGG" id="pbn:PADG_11174"/>